<protein>
    <recommendedName>
        <fullName evidence="5">Transmembrane protein</fullName>
    </recommendedName>
</protein>
<organism evidence="3 4">
    <name type="scientific">Jaapia argillacea MUCL 33604</name>
    <dbReference type="NCBI Taxonomy" id="933084"/>
    <lineage>
        <taxon>Eukaryota</taxon>
        <taxon>Fungi</taxon>
        <taxon>Dikarya</taxon>
        <taxon>Basidiomycota</taxon>
        <taxon>Agaricomycotina</taxon>
        <taxon>Agaricomycetes</taxon>
        <taxon>Agaricomycetidae</taxon>
        <taxon>Jaapiales</taxon>
        <taxon>Jaapiaceae</taxon>
        <taxon>Jaapia</taxon>
    </lineage>
</organism>
<feature type="region of interest" description="Disordered" evidence="1">
    <location>
        <begin position="144"/>
        <end position="169"/>
    </location>
</feature>
<name>A0A067QCU4_9AGAM</name>
<keyword evidence="4" id="KW-1185">Reference proteome</keyword>
<evidence type="ECO:0008006" key="5">
    <source>
        <dbReference type="Google" id="ProtNLM"/>
    </source>
</evidence>
<dbReference type="OrthoDB" id="3246206at2759"/>
<dbReference type="AlphaFoldDB" id="A0A067QCU4"/>
<feature type="compositionally biased region" description="Polar residues" evidence="1">
    <location>
        <begin position="151"/>
        <end position="169"/>
    </location>
</feature>
<evidence type="ECO:0000313" key="4">
    <source>
        <dbReference type="Proteomes" id="UP000027265"/>
    </source>
</evidence>
<feature type="region of interest" description="Disordered" evidence="1">
    <location>
        <begin position="292"/>
        <end position="341"/>
    </location>
</feature>
<keyword evidence="2" id="KW-0812">Transmembrane</keyword>
<dbReference type="EMBL" id="KL197709">
    <property type="protein sequence ID" value="KDQ63950.1"/>
    <property type="molecule type" value="Genomic_DNA"/>
</dbReference>
<dbReference type="InParanoid" id="A0A067QCU4"/>
<evidence type="ECO:0000313" key="3">
    <source>
        <dbReference type="EMBL" id="KDQ63950.1"/>
    </source>
</evidence>
<feature type="region of interest" description="Disordered" evidence="1">
    <location>
        <begin position="54"/>
        <end position="83"/>
    </location>
</feature>
<dbReference type="HOGENOM" id="CLU_806852_0_0_1"/>
<proteinExistence type="predicted"/>
<keyword evidence="2" id="KW-1133">Transmembrane helix</keyword>
<evidence type="ECO:0000256" key="2">
    <source>
        <dbReference type="SAM" id="Phobius"/>
    </source>
</evidence>
<evidence type="ECO:0000256" key="1">
    <source>
        <dbReference type="SAM" id="MobiDB-lite"/>
    </source>
</evidence>
<feature type="transmembrane region" description="Helical" evidence="2">
    <location>
        <begin position="6"/>
        <end position="28"/>
    </location>
</feature>
<accession>A0A067QCU4</accession>
<gene>
    <name evidence="3" type="ORF">JAAARDRAFT_187345</name>
</gene>
<keyword evidence="2" id="KW-0472">Membrane</keyword>
<dbReference type="Proteomes" id="UP000027265">
    <property type="component" value="Unassembled WGS sequence"/>
</dbReference>
<reference evidence="4" key="1">
    <citation type="journal article" date="2014" name="Proc. Natl. Acad. Sci. U.S.A.">
        <title>Extensive sampling of basidiomycete genomes demonstrates inadequacy of the white-rot/brown-rot paradigm for wood decay fungi.</title>
        <authorList>
            <person name="Riley R."/>
            <person name="Salamov A.A."/>
            <person name="Brown D.W."/>
            <person name="Nagy L.G."/>
            <person name="Floudas D."/>
            <person name="Held B.W."/>
            <person name="Levasseur A."/>
            <person name="Lombard V."/>
            <person name="Morin E."/>
            <person name="Otillar R."/>
            <person name="Lindquist E.A."/>
            <person name="Sun H."/>
            <person name="LaButti K.M."/>
            <person name="Schmutz J."/>
            <person name="Jabbour D."/>
            <person name="Luo H."/>
            <person name="Baker S.E."/>
            <person name="Pisabarro A.G."/>
            <person name="Walton J.D."/>
            <person name="Blanchette R.A."/>
            <person name="Henrissat B."/>
            <person name="Martin F."/>
            <person name="Cullen D."/>
            <person name="Hibbett D.S."/>
            <person name="Grigoriev I.V."/>
        </authorList>
    </citation>
    <scope>NUCLEOTIDE SEQUENCE [LARGE SCALE GENOMIC DNA]</scope>
    <source>
        <strain evidence="4">MUCL 33604</strain>
    </source>
</reference>
<sequence length="341" mass="36343">MPAPAAAVYVAVAITGVAVVIAFKEFVYEPHIAPKLEKWAEEYVASRRERRRLRGLVPSRPHTTLFESRPPSPLRSGDDNQSTHELERLVAREIAPEVDEWRNGVESHVLRRRTRPAGQTASTMMDDSNISIPFTTLRPTHVLANTDEPATPTSTIRGRTSTLSDFGAGSSTLHSLGPADSASQVAERLTSYTSLSPVSSPTQIFRAPVPTSPKPSGQEDVIAAPLSPSFSSISTGNISTAESTSIFESAHDSVAPSSPRMFMGDGLTSLSFARTISPFSDVARAGGVTSPFSLASEGDTEGDDVLSLHSGMSSLQDDDDDGSDVGSDGSWASIDHLRPPQ</sequence>
<feature type="compositionally biased region" description="Low complexity" evidence="1">
    <location>
        <begin position="324"/>
        <end position="333"/>
    </location>
</feature>